<dbReference type="OrthoDB" id="298920at2759"/>
<dbReference type="Proteomes" id="UP000683925">
    <property type="component" value="Unassembled WGS sequence"/>
</dbReference>
<accession>A0A8S1VSD0</accession>
<evidence type="ECO:0000313" key="3">
    <source>
        <dbReference type="Proteomes" id="UP000683925"/>
    </source>
</evidence>
<organism evidence="2 3">
    <name type="scientific">Paramecium octaurelia</name>
    <dbReference type="NCBI Taxonomy" id="43137"/>
    <lineage>
        <taxon>Eukaryota</taxon>
        <taxon>Sar</taxon>
        <taxon>Alveolata</taxon>
        <taxon>Ciliophora</taxon>
        <taxon>Intramacronucleata</taxon>
        <taxon>Oligohymenophorea</taxon>
        <taxon>Peniculida</taxon>
        <taxon>Parameciidae</taxon>
        <taxon>Paramecium</taxon>
    </lineage>
</organism>
<comment type="caution">
    <text evidence="2">The sequence shown here is derived from an EMBL/GenBank/DDBJ whole genome shotgun (WGS) entry which is preliminary data.</text>
</comment>
<dbReference type="OMA" id="CTFEPKG"/>
<reference evidence="2" key="1">
    <citation type="submission" date="2021-01" db="EMBL/GenBank/DDBJ databases">
        <authorList>
            <consortium name="Genoscope - CEA"/>
            <person name="William W."/>
        </authorList>
    </citation>
    <scope>NUCLEOTIDE SEQUENCE</scope>
</reference>
<feature type="domain" description="F-box" evidence="1">
    <location>
        <begin position="1"/>
        <end position="44"/>
    </location>
</feature>
<dbReference type="PROSITE" id="PS50181">
    <property type="entry name" value="FBOX"/>
    <property type="match status" value="1"/>
</dbReference>
<gene>
    <name evidence="2" type="ORF">POCTA_138.1.T0710198</name>
</gene>
<dbReference type="AlphaFoldDB" id="A0A8S1VSD0"/>
<protein>
    <recommendedName>
        <fullName evidence="1">F-box domain-containing protein</fullName>
    </recommendedName>
</protein>
<evidence type="ECO:0000259" key="1">
    <source>
        <dbReference type="PROSITE" id="PS50181"/>
    </source>
</evidence>
<name>A0A8S1VSD0_PAROT</name>
<dbReference type="EMBL" id="CAJJDP010000070">
    <property type="protein sequence ID" value="CAD8178669.1"/>
    <property type="molecule type" value="Genomic_DNA"/>
</dbReference>
<sequence length="393" mass="46047">MELLPINVITQIFKFLSVSEIYSKLALSKHLISLLQNQQVQRLLLCTYYPRQLMLKFQKNEYMNLLKSLRDARLQELPFWGIVTNGGLTGNSLRFWIGKSFMNTYMQQVSLARLENSFISGTLALDSINLKQALVQYTKKFIQFLGMELTQTFYNSNSLDVCVENITIFSLFLSFQYLEDFEDQNIFDGLQYLYFYQYCKNLQIVLMTSTDPYNLKDDDYQILPQAISLVQGVQICRKTLGEKIIKTILLITSEDQQIKDNTKQNLRTVDELYSLIKEHGNQYTLTQTNIPILQQFCDQNQFDNSNQLKYLYCTFEPKGQLQPLLWLQFVNPNEYEVALNFNESTQRLAKSVQLKFFDVDQQEDFEYSGISFGYVSLKGYILDSKNLNMRRVN</sequence>
<keyword evidence="3" id="KW-1185">Reference proteome</keyword>
<proteinExistence type="predicted"/>
<evidence type="ECO:0000313" key="2">
    <source>
        <dbReference type="EMBL" id="CAD8178669.1"/>
    </source>
</evidence>
<dbReference type="InterPro" id="IPR001810">
    <property type="entry name" value="F-box_dom"/>
</dbReference>